<feature type="compositionally biased region" description="Polar residues" evidence="1">
    <location>
        <begin position="93"/>
        <end position="114"/>
    </location>
</feature>
<sequence>MTLFIYVLLLSIWTSTCFNTSQSNVSSTVGATQLQSMETKMDGFRKRLLVIITGVMIIAFIFTCFCFLHHNCMSDDVPKGNMIKKEGIVAKSSKLSPSESKTASPCSPEKQSMLSCRDKLSQPSSPAKSSIPSSAEKLLRPSSPQKSSIPSSTEMLLRASSPEKSSIPSSAGKLLRLSSPEKSSRPSIGKSSRPSIGKSSRPTSLEEVFRSSYLEKLPRTSSIEKTYKLTHTRKQVSRIYLSYSDKPVRPRCPPCPQNQIWPPESSSLPKLAKPPRHPNPKRSGSRDKTDMLSRPLLPKTCRCYKERCLVCKTSEPLLNEISEAKNNIAQTLPFSSEVKYLSQSFHKVDSMDNALCNDVSDIDMMTHDSDDDSDREITIICNIKHNELLPMPTRNK</sequence>
<dbReference type="FunCoup" id="A0A2Y9DV68">
    <property type="interactions" value="5"/>
</dbReference>
<dbReference type="OrthoDB" id="9837811at2759"/>
<accession>A0A2Y9DV68</accession>
<reference evidence="5" key="1">
    <citation type="submission" date="2025-08" db="UniProtKB">
        <authorList>
            <consortium name="RefSeq"/>
        </authorList>
    </citation>
    <scope>IDENTIFICATION</scope>
</reference>
<protein>
    <submittedName>
        <fullName evidence="5">Uncharacterized protein CXorf66 homolog</fullName>
    </submittedName>
</protein>
<feature type="compositionally biased region" description="Polar residues" evidence="1">
    <location>
        <begin position="257"/>
        <end position="268"/>
    </location>
</feature>
<dbReference type="RefSeq" id="XP_004381020.1">
    <property type="nucleotide sequence ID" value="XM_004380963.1"/>
</dbReference>
<dbReference type="KEGG" id="tmu:101360770"/>
<proteinExistence type="predicted"/>
<keyword evidence="2" id="KW-0812">Transmembrane</keyword>
<keyword evidence="4" id="KW-1185">Reference proteome</keyword>
<feature type="signal peptide" evidence="3">
    <location>
        <begin position="1"/>
        <end position="17"/>
    </location>
</feature>
<feature type="compositionally biased region" description="Low complexity" evidence="1">
    <location>
        <begin position="121"/>
        <end position="134"/>
    </location>
</feature>
<evidence type="ECO:0000256" key="2">
    <source>
        <dbReference type="SAM" id="Phobius"/>
    </source>
</evidence>
<dbReference type="InterPro" id="IPR038873">
    <property type="entry name" value="CXorf66"/>
</dbReference>
<dbReference type="InParanoid" id="A0A2Y9DV68"/>
<dbReference type="CTD" id="123521486"/>
<name>A0A2Y9DV68_TRIMA</name>
<evidence type="ECO:0000313" key="4">
    <source>
        <dbReference type="Proteomes" id="UP000248480"/>
    </source>
</evidence>
<dbReference type="AlphaFoldDB" id="A0A2Y9DV68"/>
<keyword evidence="2" id="KW-0472">Membrane</keyword>
<feature type="compositionally biased region" description="Polar residues" evidence="1">
    <location>
        <begin position="185"/>
        <end position="203"/>
    </location>
</feature>
<evidence type="ECO:0000256" key="3">
    <source>
        <dbReference type="SAM" id="SignalP"/>
    </source>
</evidence>
<feature type="chain" id="PRO_5016148495" evidence="3">
    <location>
        <begin position="18"/>
        <end position="396"/>
    </location>
</feature>
<dbReference type="PANTHER" id="PTHR37340">
    <property type="entry name" value="GENE 7073-RELATED"/>
    <property type="match status" value="1"/>
</dbReference>
<dbReference type="Proteomes" id="UP000248480">
    <property type="component" value="Unplaced"/>
</dbReference>
<dbReference type="PANTHER" id="PTHR37340:SF1">
    <property type="entry name" value="GENE 7073-RELATED"/>
    <property type="match status" value="1"/>
</dbReference>
<evidence type="ECO:0000313" key="5">
    <source>
        <dbReference type="RefSeq" id="XP_004381020.1"/>
    </source>
</evidence>
<feature type="region of interest" description="Disordered" evidence="1">
    <location>
        <begin position="91"/>
        <end position="205"/>
    </location>
</feature>
<organism evidence="4 5">
    <name type="scientific">Trichechus manatus latirostris</name>
    <name type="common">Florida manatee</name>
    <dbReference type="NCBI Taxonomy" id="127582"/>
    <lineage>
        <taxon>Eukaryota</taxon>
        <taxon>Metazoa</taxon>
        <taxon>Chordata</taxon>
        <taxon>Craniata</taxon>
        <taxon>Vertebrata</taxon>
        <taxon>Euteleostomi</taxon>
        <taxon>Mammalia</taxon>
        <taxon>Eutheria</taxon>
        <taxon>Afrotheria</taxon>
        <taxon>Sirenia</taxon>
        <taxon>Trichechidae</taxon>
        <taxon>Trichechus</taxon>
    </lineage>
</organism>
<dbReference type="GeneID" id="101360770"/>
<dbReference type="STRING" id="127582.A0A2Y9DV68"/>
<feature type="region of interest" description="Disordered" evidence="1">
    <location>
        <begin position="253"/>
        <end position="292"/>
    </location>
</feature>
<gene>
    <name evidence="5" type="primary">CUNHXorf66</name>
</gene>
<keyword evidence="3" id="KW-0732">Signal</keyword>
<feature type="transmembrane region" description="Helical" evidence="2">
    <location>
        <begin position="47"/>
        <end position="68"/>
    </location>
</feature>
<keyword evidence="2" id="KW-1133">Transmembrane helix</keyword>
<feature type="compositionally biased region" description="Low complexity" evidence="1">
    <location>
        <begin position="160"/>
        <end position="170"/>
    </location>
</feature>
<evidence type="ECO:0000256" key="1">
    <source>
        <dbReference type="SAM" id="MobiDB-lite"/>
    </source>
</evidence>
<feature type="compositionally biased region" description="Low complexity" evidence="1">
    <location>
        <begin position="141"/>
        <end position="152"/>
    </location>
</feature>